<dbReference type="NCBIfam" id="TIGR00792">
    <property type="entry name" value="gph"/>
    <property type="match status" value="1"/>
</dbReference>
<dbReference type="InterPro" id="IPR036259">
    <property type="entry name" value="MFS_trans_sf"/>
</dbReference>
<organism evidence="3 4">
    <name type="scientific">Asticcacaulis taihuensis</name>
    <dbReference type="NCBI Taxonomy" id="260084"/>
    <lineage>
        <taxon>Bacteria</taxon>
        <taxon>Pseudomonadati</taxon>
        <taxon>Pseudomonadota</taxon>
        <taxon>Alphaproteobacteria</taxon>
        <taxon>Caulobacterales</taxon>
        <taxon>Caulobacteraceae</taxon>
        <taxon>Asticcacaulis</taxon>
    </lineage>
</organism>
<dbReference type="GO" id="GO:0015293">
    <property type="term" value="F:symporter activity"/>
    <property type="evidence" value="ECO:0007669"/>
    <property type="project" value="InterPro"/>
</dbReference>
<gene>
    <name evidence="3" type="ORF">SAMN02927928_0879</name>
</gene>
<dbReference type="SUPFAM" id="SSF103473">
    <property type="entry name" value="MFS general substrate transporter"/>
    <property type="match status" value="1"/>
</dbReference>
<keyword evidence="2" id="KW-0812">Transmembrane</keyword>
<dbReference type="InterPro" id="IPR001927">
    <property type="entry name" value="Na/Gal_symport"/>
</dbReference>
<dbReference type="RefSeq" id="WP_090644086.1">
    <property type="nucleotide sequence ID" value="NZ_CBCRYE010000001.1"/>
</dbReference>
<comment type="similarity">
    <text evidence="1">Belongs to the sodium:galactoside symporter (TC 2.A.2) family.</text>
</comment>
<accession>A0A1G4Q3C0</accession>
<feature type="transmembrane region" description="Helical" evidence="2">
    <location>
        <begin position="278"/>
        <end position="299"/>
    </location>
</feature>
<evidence type="ECO:0000313" key="3">
    <source>
        <dbReference type="EMBL" id="SCW38921.1"/>
    </source>
</evidence>
<dbReference type="Proteomes" id="UP000199150">
    <property type="component" value="Unassembled WGS sequence"/>
</dbReference>
<feature type="transmembrane region" description="Helical" evidence="2">
    <location>
        <begin position="306"/>
        <end position="324"/>
    </location>
</feature>
<keyword evidence="2" id="KW-1133">Transmembrane helix</keyword>
<feature type="transmembrane region" description="Helical" evidence="2">
    <location>
        <begin position="193"/>
        <end position="213"/>
    </location>
</feature>
<dbReference type="Pfam" id="PF13347">
    <property type="entry name" value="MFS_2"/>
    <property type="match status" value="1"/>
</dbReference>
<name>A0A1G4Q3C0_9CAUL</name>
<feature type="transmembrane region" description="Helical" evidence="2">
    <location>
        <begin position="414"/>
        <end position="436"/>
    </location>
</feature>
<dbReference type="PANTHER" id="PTHR11328:SF24">
    <property type="entry name" value="MAJOR FACILITATOR SUPERFAMILY (MFS) PROFILE DOMAIN-CONTAINING PROTEIN"/>
    <property type="match status" value="1"/>
</dbReference>
<feature type="transmembrane region" description="Helical" evidence="2">
    <location>
        <begin position="123"/>
        <end position="143"/>
    </location>
</feature>
<dbReference type="PANTHER" id="PTHR11328">
    <property type="entry name" value="MAJOR FACILITATOR SUPERFAMILY DOMAIN-CONTAINING PROTEIN"/>
    <property type="match status" value="1"/>
</dbReference>
<protein>
    <submittedName>
        <fullName evidence="3">Glycoside/pentoside/hexuronide:cation symporter, GPH family</fullName>
    </submittedName>
</protein>
<keyword evidence="2" id="KW-0472">Membrane</keyword>
<feature type="transmembrane region" description="Helical" evidence="2">
    <location>
        <begin position="384"/>
        <end position="402"/>
    </location>
</feature>
<feature type="transmembrane region" description="Helical" evidence="2">
    <location>
        <begin position="93"/>
        <end position="111"/>
    </location>
</feature>
<dbReference type="GO" id="GO:0008643">
    <property type="term" value="P:carbohydrate transport"/>
    <property type="evidence" value="ECO:0007669"/>
    <property type="project" value="InterPro"/>
</dbReference>
<proteinExistence type="inferred from homology"/>
<keyword evidence="4" id="KW-1185">Reference proteome</keyword>
<dbReference type="InterPro" id="IPR039672">
    <property type="entry name" value="MFS_2"/>
</dbReference>
<dbReference type="GO" id="GO:0006814">
    <property type="term" value="P:sodium ion transport"/>
    <property type="evidence" value="ECO:0007669"/>
    <property type="project" value="InterPro"/>
</dbReference>
<dbReference type="EMBL" id="FMTS01000001">
    <property type="protein sequence ID" value="SCW38921.1"/>
    <property type="molecule type" value="Genomic_DNA"/>
</dbReference>
<feature type="transmembrane region" description="Helical" evidence="2">
    <location>
        <begin position="242"/>
        <end position="258"/>
    </location>
</feature>
<evidence type="ECO:0000256" key="1">
    <source>
        <dbReference type="ARBA" id="ARBA00009617"/>
    </source>
</evidence>
<dbReference type="AlphaFoldDB" id="A0A1G4Q3C0"/>
<feature type="transmembrane region" description="Helical" evidence="2">
    <location>
        <begin position="35"/>
        <end position="63"/>
    </location>
</feature>
<dbReference type="Gene3D" id="1.20.1250.20">
    <property type="entry name" value="MFS general substrate transporter like domains"/>
    <property type="match status" value="2"/>
</dbReference>
<dbReference type="OrthoDB" id="9764596at2"/>
<dbReference type="GO" id="GO:0005886">
    <property type="term" value="C:plasma membrane"/>
    <property type="evidence" value="ECO:0007669"/>
    <property type="project" value="TreeGrafter"/>
</dbReference>
<evidence type="ECO:0000256" key="2">
    <source>
        <dbReference type="SAM" id="Phobius"/>
    </source>
</evidence>
<sequence>MPPISSDKAALHAYEPIRIREIASYSLGDTGFNLYWAPLSAFLMVYLSDVVGLSLVSISTLLITMRLISAFADPVFGAIADRTRTAHGRYRPWFLWLCLPLAASAIMFFSITNAPPDARLIGAYVGLILMNLIYTAANTAYNALSGVITPDSVQRELIMSSRFGAAFLSAVFITWITPRFIDWAGRGNAALGWQFVMTIYGVIAVVILVNLFLQTHERFASNAPPNANPLLDVAELFRNRPWVILFGLAGVVMAASMLRTSISPYFMKAYAGRPDLVVSFLMTFTLGLAAGSVSVAFVTRVMSRPASIALMLGIVALSGLGLYLSGPHQILLMFALQAVSGAAFGFIGTLTFAMYADTADFNAWKTGHRATAMTYSMIMFSKKVGAAGAAAFIGWALAGYAANLPVSPLILDNIRLLMGLAPAILALVGIGIIALYDLTPEKVVKLQAQLLGGLGRSESSQLP</sequence>
<feature type="transmembrane region" description="Helical" evidence="2">
    <location>
        <begin position="330"/>
        <end position="355"/>
    </location>
</feature>
<evidence type="ECO:0000313" key="4">
    <source>
        <dbReference type="Proteomes" id="UP000199150"/>
    </source>
</evidence>
<feature type="transmembrane region" description="Helical" evidence="2">
    <location>
        <begin position="163"/>
        <end position="181"/>
    </location>
</feature>
<reference evidence="4" key="1">
    <citation type="submission" date="2016-10" db="EMBL/GenBank/DDBJ databases">
        <authorList>
            <person name="Varghese N."/>
            <person name="Submissions S."/>
        </authorList>
    </citation>
    <scope>NUCLEOTIDE SEQUENCE [LARGE SCALE GENOMIC DNA]</scope>
    <source>
        <strain evidence="4">CGMCC 1.3431</strain>
    </source>
</reference>